<dbReference type="Pfam" id="PF13650">
    <property type="entry name" value="Asp_protease_2"/>
    <property type="match status" value="1"/>
</dbReference>
<protein>
    <submittedName>
        <fullName evidence="2">Transposon Ty3-I Gag-Pol polyprotein</fullName>
    </submittedName>
</protein>
<feature type="compositionally biased region" description="Polar residues" evidence="1">
    <location>
        <begin position="311"/>
        <end position="337"/>
    </location>
</feature>
<feature type="region of interest" description="Disordered" evidence="1">
    <location>
        <begin position="397"/>
        <end position="420"/>
    </location>
</feature>
<feature type="region of interest" description="Disordered" evidence="1">
    <location>
        <begin position="46"/>
        <end position="79"/>
    </location>
</feature>
<evidence type="ECO:0000313" key="3">
    <source>
        <dbReference type="Proteomes" id="UP000325315"/>
    </source>
</evidence>
<dbReference type="InterPro" id="IPR021109">
    <property type="entry name" value="Peptidase_aspartic_dom_sf"/>
</dbReference>
<sequence length="420" mass="47409">MAATDNRLQDTGTTLKNQQASIKGIESQVGELTKTVGQLAKLISKRPQGRLPSNTKINPKEQTQAITTQDSIGLDEPNSIQENRVTQEKPKSIIKKYQPRIPYLEAMKRHDTEEQFGKFLKLLKKLHINLPLLEALSHIPDSRKFLKQLLTNKRKLDEEPHVKLNAVCSAMLQNRLPRKLKDPRSFTIPCLIDSLTVDNALADLGASINVMPYKMFKQLGLRKPKQTRMSIQLTNKTVRIPRGIIEDVLVKIDKFVFLVDFVVLDMDEDNSIPLILGRPFLATARTKIDVDAGELILCVGDKTVTLQAHDSARTSNNQGEKVNSIDNHSVNPSFQETPQHDPDPEPCANKEITHEEQWIQIDELEEGKMHLKKELGIPETEPKPAYKAHKFKIGDQVLLDKADPRIAPPNPNTNKEPLSR</sequence>
<name>A0A5B6UFM7_9ROSI</name>
<feature type="compositionally biased region" description="Polar residues" evidence="1">
    <location>
        <begin position="51"/>
        <end position="71"/>
    </location>
</feature>
<dbReference type="CDD" id="cd00303">
    <property type="entry name" value="retropepsin_like"/>
    <property type="match status" value="1"/>
</dbReference>
<proteinExistence type="predicted"/>
<dbReference type="AlphaFoldDB" id="A0A5B6UFM7"/>
<dbReference type="Gene3D" id="2.40.70.10">
    <property type="entry name" value="Acid Proteases"/>
    <property type="match status" value="1"/>
</dbReference>
<comment type="caution">
    <text evidence="2">The sequence shown here is derived from an EMBL/GenBank/DDBJ whole genome shotgun (WGS) entry which is preliminary data.</text>
</comment>
<dbReference type="SUPFAM" id="SSF50630">
    <property type="entry name" value="Acid proteases"/>
    <property type="match status" value="1"/>
</dbReference>
<feature type="region of interest" description="Disordered" evidence="1">
    <location>
        <begin position="311"/>
        <end position="348"/>
    </location>
</feature>
<gene>
    <name evidence="2" type="ORF">EPI10_003381</name>
</gene>
<evidence type="ECO:0000256" key="1">
    <source>
        <dbReference type="SAM" id="MobiDB-lite"/>
    </source>
</evidence>
<dbReference type="EMBL" id="SMMG02000011">
    <property type="protein sequence ID" value="KAA3456599.1"/>
    <property type="molecule type" value="Genomic_DNA"/>
</dbReference>
<accession>A0A5B6UFM7</accession>
<evidence type="ECO:0000313" key="2">
    <source>
        <dbReference type="EMBL" id="KAA3456599.1"/>
    </source>
</evidence>
<dbReference type="PANTHER" id="PTHR33067:SF35">
    <property type="entry name" value="ASPARTIC PEPTIDASE DDI1-TYPE DOMAIN-CONTAINING PROTEIN"/>
    <property type="match status" value="1"/>
</dbReference>
<keyword evidence="3" id="KW-1185">Reference proteome</keyword>
<organism evidence="2 3">
    <name type="scientific">Gossypium australe</name>
    <dbReference type="NCBI Taxonomy" id="47621"/>
    <lineage>
        <taxon>Eukaryota</taxon>
        <taxon>Viridiplantae</taxon>
        <taxon>Streptophyta</taxon>
        <taxon>Embryophyta</taxon>
        <taxon>Tracheophyta</taxon>
        <taxon>Spermatophyta</taxon>
        <taxon>Magnoliopsida</taxon>
        <taxon>eudicotyledons</taxon>
        <taxon>Gunneridae</taxon>
        <taxon>Pentapetalae</taxon>
        <taxon>rosids</taxon>
        <taxon>malvids</taxon>
        <taxon>Malvales</taxon>
        <taxon>Malvaceae</taxon>
        <taxon>Malvoideae</taxon>
        <taxon>Gossypium</taxon>
    </lineage>
</organism>
<dbReference type="OrthoDB" id="778454at2759"/>
<feature type="compositionally biased region" description="Basic and acidic residues" evidence="1">
    <location>
        <begin position="370"/>
        <end position="384"/>
    </location>
</feature>
<dbReference type="Proteomes" id="UP000325315">
    <property type="component" value="Unassembled WGS sequence"/>
</dbReference>
<feature type="region of interest" description="Disordered" evidence="1">
    <location>
        <begin position="370"/>
        <end position="389"/>
    </location>
</feature>
<dbReference type="PANTHER" id="PTHR33067">
    <property type="entry name" value="RNA-DIRECTED DNA POLYMERASE-RELATED"/>
    <property type="match status" value="1"/>
</dbReference>
<reference evidence="2" key="1">
    <citation type="submission" date="2019-08" db="EMBL/GenBank/DDBJ databases">
        <authorList>
            <person name="Liu F."/>
        </authorList>
    </citation>
    <scope>NUCLEOTIDE SEQUENCE [LARGE SCALE GENOMIC DNA]</scope>
    <source>
        <strain evidence="2">PA1801</strain>
        <tissue evidence="2">Leaf</tissue>
    </source>
</reference>